<evidence type="ECO:0000256" key="1">
    <source>
        <dbReference type="SAM" id="MobiDB-lite"/>
    </source>
</evidence>
<accession>A0AB34IMW4</accession>
<sequence length="194" mass="20752">MPRPSTSCRAVRPEEEWCSTCRKPQQKLKCLLAHDRSSGPAVRGCQTSPSGSSSRTSAPAATKSSWISIDSADTFEDDGQMKEQVDERPSMTIALMTPGPPCGALPPSAPCSAPTNAVDAQPALLPVNALRVLCPAPHADLPRTVPADAASARPALLAWRVFPERALDLDQPAERHLVGAGPDLERRLRRCRDA</sequence>
<name>A0AB34IMW4_PRYPA</name>
<reference evidence="2 3" key="1">
    <citation type="journal article" date="2024" name="Science">
        <title>Giant polyketide synthase enzymes in the biosynthesis of giant marine polyether toxins.</title>
        <authorList>
            <person name="Fallon T.R."/>
            <person name="Shende V.V."/>
            <person name="Wierzbicki I.H."/>
            <person name="Pendleton A.L."/>
            <person name="Watervoot N.F."/>
            <person name="Auber R.P."/>
            <person name="Gonzalez D.J."/>
            <person name="Wisecaver J.H."/>
            <person name="Moore B.S."/>
        </authorList>
    </citation>
    <scope>NUCLEOTIDE SEQUENCE [LARGE SCALE GENOMIC DNA]</scope>
    <source>
        <strain evidence="2 3">12B1</strain>
    </source>
</reference>
<feature type="region of interest" description="Disordered" evidence="1">
    <location>
        <begin position="36"/>
        <end position="65"/>
    </location>
</feature>
<comment type="caution">
    <text evidence="2">The sequence shown here is derived from an EMBL/GenBank/DDBJ whole genome shotgun (WGS) entry which is preliminary data.</text>
</comment>
<proteinExistence type="predicted"/>
<organism evidence="2 3">
    <name type="scientific">Prymnesium parvum</name>
    <name type="common">Toxic golden alga</name>
    <dbReference type="NCBI Taxonomy" id="97485"/>
    <lineage>
        <taxon>Eukaryota</taxon>
        <taxon>Haptista</taxon>
        <taxon>Haptophyta</taxon>
        <taxon>Prymnesiophyceae</taxon>
        <taxon>Prymnesiales</taxon>
        <taxon>Prymnesiaceae</taxon>
        <taxon>Prymnesium</taxon>
    </lineage>
</organism>
<protein>
    <submittedName>
        <fullName evidence="2">Uncharacterized protein</fullName>
    </submittedName>
</protein>
<gene>
    <name evidence="2" type="ORF">AB1Y20_012230</name>
</gene>
<dbReference type="EMBL" id="JBGBPQ010000021">
    <property type="protein sequence ID" value="KAL1503761.1"/>
    <property type="molecule type" value="Genomic_DNA"/>
</dbReference>
<dbReference type="Proteomes" id="UP001515480">
    <property type="component" value="Unassembled WGS sequence"/>
</dbReference>
<feature type="compositionally biased region" description="Low complexity" evidence="1">
    <location>
        <begin position="47"/>
        <end position="65"/>
    </location>
</feature>
<evidence type="ECO:0000313" key="2">
    <source>
        <dbReference type="EMBL" id="KAL1503761.1"/>
    </source>
</evidence>
<evidence type="ECO:0000313" key="3">
    <source>
        <dbReference type="Proteomes" id="UP001515480"/>
    </source>
</evidence>
<dbReference type="AlphaFoldDB" id="A0AB34IMW4"/>
<keyword evidence="3" id="KW-1185">Reference proteome</keyword>